<feature type="non-terminal residue" evidence="6">
    <location>
        <position position="1"/>
    </location>
</feature>
<evidence type="ECO:0000259" key="5">
    <source>
        <dbReference type="SMART" id="SM00382"/>
    </source>
</evidence>
<evidence type="ECO:0000256" key="2">
    <source>
        <dbReference type="ARBA" id="ARBA00022840"/>
    </source>
</evidence>
<dbReference type="InterPro" id="IPR003959">
    <property type="entry name" value="ATPase_AAA_core"/>
</dbReference>
<dbReference type="InterPro" id="IPR028299">
    <property type="entry name" value="ClpA/B_CS2"/>
</dbReference>
<organism evidence="6">
    <name type="scientific">mine drainage metagenome</name>
    <dbReference type="NCBI Taxonomy" id="410659"/>
    <lineage>
        <taxon>unclassified sequences</taxon>
        <taxon>metagenomes</taxon>
        <taxon>ecological metagenomes</taxon>
    </lineage>
</organism>
<dbReference type="GO" id="GO:0034605">
    <property type="term" value="P:cellular response to heat"/>
    <property type="evidence" value="ECO:0007669"/>
    <property type="project" value="TreeGrafter"/>
</dbReference>
<dbReference type="InterPro" id="IPR003593">
    <property type="entry name" value="AAA+_ATPase"/>
</dbReference>
<feature type="region of interest" description="Disordered" evidence="4">
    <location>
        <begin position="192"/>
        <end position="214"/>
    </location>
</feature>
<dbReference type="Gene3D" id="3.40.50.300">
    <property type="entry name" value="P-loop containing nucleotide triphosphate hydrolases"/>
    <property type="match status" value="1"/>
</dbReference>
<evidence type="ECO:0000256" key="4">
    <source>
        <dbReference type="SAM" id="MobiDB-lite"/>
    </source>
</evidence>
<sequence>AFVVGKWSGVPVSRMLEAETQRLLAMDAALSARVVGQDEAVHAVAAAVRRARSGLGDPNRPMGTFLFIGPTGVGKTELAKALADFLFHSERALVRIDMSEYMEKHSVARLIGAPPGYVGYEEGGQLTEAVRSRPYTVVLFDEVEKAHADVVNVLLQLMDDGRLTDGQGRTVDFRNTIVILTSNLGSEQIADARTTRSDGAGSSRCSARRSDRSS</sequence>
<dbReference type="InterPro" id="IPR027417">
    <property type="entry name" value="P-loop_NTPase"/>
</dbReference>
<keyword evidence="2" id="KW-0067">ATP-binding</keyword>
<evidence type="ECO:0000256" key="3">
    <source>
        <dbReference type="ARBA" id="ARBA00023186"/>
    </source>
</evidence>
<feature type="domain" description="AAA+ ATPase" evidence="5">
    <location>
        <begin position="61"/>
        <end position="211"/>
    </location>
</feature>
<reference evidence="6" key="2">
    <citation type="journal article" date="2014" name="ISME J.">
        <title>Microbial stratification in low pH oxic and suboxic macroscopic growths along an acid mine drainage.</title>
        <authorList>
            <person name="Mendez-Garcia C."/>
            <person name="Mesa V."/>
            <person name="Sprenger R.R."/>
            <person name="Richter M."/>
            <person name="Diez M.S."/>
            <person name="Solano J."/>
            <person name="Bargiela R."/>
            <person name="Golyshina O.V."/>
            <person name="Manteca A."/>
            <person name="Ramos J.L."/>
            <person name="Gallego J.R."/>
            <person name="Llorente I."/>
            <person name="Martins Dos Santos V.A."/>
            <person name="Jensen O.N."/>
            <person name="Pelaez A.I."/>
            <person name="Sanchez J."/>
            <person name="Ferrer M."/>
        </authorList>
    </citation>
    <scope>NUCLEOTIDE SEQUENCE</scope>
</reference>
<gene>
    <name evidence="6" type="ORF">B1B_09622</name>
</gene>
<dbReference type="SUPFAM" id="SSF52540">
    <property type="entry name" value="P-loop containing nucleoside triphosphate hydrolases"/>
    <property type="match status" value="1"/>
</dbReference>
<dbReference type="PROSITE" id="PS00871">
    <property type="entry name" value="CLPAB_2"/>
    <property type="match status" value="1"/>
</dbReference>
<dbReference type="PANTHER" id="PTHR11638:SF18">
    <property type="entry name" value="HEAT SHOCK PROTEIN 104"/>
    <property type="match status" value="1"/>
</dbReference>
<dbReference type="GO" id="GO:0005524">
    <property type="term" value="F:ATP binding"/>
    <property type="evidence" value="ECO:0007669"/>
    <property type="project" value="UniProtKB-KW"/>
</dbReference>
<dbReference type="AlphaFoldDB" id="T1A252"/>
<name>T1A252_9ZZZZ</name>
<proteinExistence type="predicted"/>
<dbReference type="GO" id="GO:0016887">
    <property type="term" value="F:ATP hydrolysis activity"/>
    <property type="evidence" value="ECO:0007669"/>
    <property type="project" value="InterPro"/>
</dbReference>
<comment type="caution">
    <text evidence="6">The sequence shown here is derived from an EMBL/GenBank/DDBJ whole genome shotgun (WGS) entry which is preliminary data.</text>
</comment>
<keyword evidence="3" id="KW-0143">Chaperone</keyword>
<evidence type="ECO:0000256" key="1">
    <source>
        <dbReference type="ARBA" id="ARBA00022741"/>
    </source>
</evidence>
<reference evidence="6" key="1">
    <citation type="submission" date="2013-08" db="EMBL/GenBank/DDBJ databases">
        <authorList>
            <person name="Mendez C."/>
            <person name="Richter M."/>
            <person name="Ferrer M."/>
            <person name="Sanchez J."/>
        </authorList>
    </citation>
    <scope>NUCLEOTIDE SEQUENCE</scope>
</reference>
<protein>
    <submittedName>
        <fullName evidence="6">ATPase associated with various cellular activities, AAA-2 domain protein</fullName>
    </submittedName>
</protein>
<dbReference type="FunFam" id="3.40.50.300:FF:000025">
    <property type="entry name" value="ATP-dependent Clp protease subunit"/>
    <property type="match status" value="1"/>
</dbReference>
<keyword evidence="1" id="KW-0547">Nucleotide-binding</keyword>
<dbReference type="GO" id="GO:0005737">
    <property type="term" value="C:cytoplasm"/>
    <property type="evidence" value="ECO:0007669"/>
    <property type="project" value="TreeGrafter"/>
</dbReference>
<accession>T1A252</accession>
<dbReference type="SMART" id="SM00382">
    <property type="entry name" value="AAA"/>
    <property type="match status" value="1"/>
</dbReference>
<dbReference type="InterPro" id="IPR050130">
    <property type="entry name" value="ClpA_ClpB"/>
</dbReference>
<dbReference type="InterPro" id="IPR001270">
    <property type="entry name" value="ClpA/B"/>
</dbReference>
<dbReference type="Pfam" id="PF07724">
    <property type="entry name" value="AAA_2"/>
    <property type="match status" value="1"/>
</dbReference>
<dbReference type="PRINTS" id="PR00300">
    <property type="entry name" value="CLPPROTEASEA"/>
</dbReference>
<dbReference type="EMBL" id="AUZY01006376">
    <property type="protein sequence ID" value="EQD54596.1"/>
    <property type="molecule type" value="Genomic_DNA"/>
</dbReference>
<dbReference type="PANTHER" id="PTHR11638">
    <property type="entry name" value="ATP-DEPENDENT CLP PROTEASE"/>
    <property type="match status" value="1"/>
</dbReference>
<evidence type="ECO:0000313" key="6">
    <source>
        <dbReference type="EMBL" id="EQD54596.1"/>
    </source>
</evidence>
<dbReference type="CDD" id="cd19499">
    <property type="entry name" value="RecA-like_ClpB_Hsp104-like"/>
    <property type="match status" value="1"/>
</dbReference>